<comment type="caution">
    <text evidence="2">The sequence shown here is derived from an EMBL/GenBank/DDBJ whole genome shotgun (WGS) entry which is preliminary data.</text>
</comment>
<evidence type="ECO:0000256" key="1">
    <source>
        <dbReference type="SAM" id="MobiDB-lite"/>
    </source>
</evidence>
<sequence length="171" mass="18706">MSLPPISHSIEVHGSAARTEEGTLKATPKGFGTVLTPEGDPPTREERWDWVHLPLTLNTRASNHATKKIIPVDFTVRFAKGAKAQIDGVHLYQANDLFHRHLTPFSGTSIHDDRGSIIPEDKRVDVNNGMGITLKVTIQGGSANDPDRWLTVSSAAMKFAEVDRRPSPPSP</sequence>
<keyword evidence="3" id="KW-1185">Reference proteome</keyword>
<protein>
    <submittedName>
        <fullName evidence="2">Uncharacterized protein</fullName>
    </submittedName>
</protein>
<evidence type="ECO:0000313" key="2">
    <source>
        <dbReference type="EMBL" id="KAK4113570.1"/>
    </source>
</evidence>
<reference evidence="2" key="1">
    <citation type="journal article" date="2023" name="Mol. Phylogenet. Evol.">
        <title>Genome-scale phylogeny and comparative genomics of the fungal order Sordariales.</title>
        <authorList>
            <person name="Hensen N."/>
            <person name="Bonometti L."/>
            <person name="Westerberg I."/>
            <person name="Brannstrom I.O."/>
            <person name="Guillou S."/>
            <person name="Cros-Aarteil S."/>
            <person name="Calhoun S."/>
            <person name="Haridas S."/>
            <person name="Kuo A."/>
            <person name="Mondo S."/>
            <person name="Pangilinan J."/>
            <person name="Riley R."/>
            <person name="LaButti K."/>
            <person name="Andreopoulos B."/>
            <person name="Lipzen A."/>
            <person name="Chen C."/>
            <person name="Yan M."/>
            <person name="Daum C."/>
            <person name="Ng V."/>
            <person name="Clum A."/>
            <person name="Steindorff A."/>
            <person name="Ohm R.A."/>
            <person name="Martin F."/>
            <person name="Silar P."/>
            <person name="Natvig D.O."/>
            <person name="Lalanne C."/>
            <person name="Gautier V."/>
            <person name="Ament-Velasquez S.L."/>
            <person name="Kruys A."/>
            <person name="Hutchinson M.I."/>
            <person name="Powell A.J."/>
            <person name="Barry K."/>
            <person name="Miller A.N."/>
            <person name="Grigoriev I.V."/>
            <person name="Debuchy R."/>
            <person name="Gladieux P."/>
            <person name="Hiltunen Thoren M."/>
            <person name="Johannesson H."/>
        </authorList>
    </citation>
    <scope>NUCLEOTIDE SEQUENCE</scope>
    <source>
        <strain evidence="2">CBS 508.74</strain>
    </source>
</reference>
<reference evidence="2" key="2">
    <citation type="submission" date="2023-05" db="EMBL/GenBank/DDBJ databases">
        <authorList>
            <consortium name="Lawrence Berkeley National Laboratory"/>
            <person name="Steindorff A."/>
            <person name="Hensen N."/>
            <person name="Bonometti L."/>
            <person name="Westerberg I."/>
            <person name="Brannstrom I.O."/>
            <person name="Guillou S."/>
            <person name="Cros-Aarteil S."/>
            <person name="Calhoun S."/>
            <person name="Haridas S."/>
            <person name="Kuo A."/>
            <person name="Mondo S."/>
            <person name="Pangilinan J."/>
            <person name="Riley R."/>
            <person name="Labutti K."/>
            <person name="Andreopoulos B."/>
            <person name="Lipzen A."/>
            <person name="Chen C."/>
            <person name="Yanf M."/>
            <person name="Daum C."/>
            <person name="Ng V."/>
            <person name="Clum A."/>
            <person name="Ohm R."/>
            <person name="Martin F."/>
            <person name="Silar P."/>
            <person name="Natvig D."/>
            <person name="Lalanne C."/>
            <person name="Gautier V."/>
            <person name="Ament-Velasquez S.L."/>
            <person name="Kruys A."/>
            <person name="Hutchinson M.I."/>
            <person name="Powell A.J."/>
            <person name="Barry K."/>
            <person name="Miller A.N."/>
            <person name="Grigoriev I.V."/>
            <person name="Debuchy R."/>
            <person name="Gladieux P."/>
            <person name="Thoren M.H."/>
            <person name="Johannesson H."/>
        </authorList>
    </citation>
    <scope>NUCLEOTIDE SEQUENCE</scope>
    <source>
        <strain evidence="2">CBS 508.74</strain>
    </source>
</reference>
<proteinExistence type="predicted"/>
<organism evidence="2 3">
    <name type="scientific">Canariomyces notabilis</name>
    <dbReference type="NCBI Taxonomy" id="2074819"/>
    <lineage>
        <taxon>Eukaryota</taxon>
        <taxon>Fungi</taxon>
        <taxon>Dikarya</taxon>
        <taxon>Ascomycota</taxon>
        <taxon>Pezizomycotina</taxon>
        <taxon>Sordariomycetes</taxon>
        <taxon>Sordariomycetidae</taxon>
        <taxon>Sordariales</taxon>
        <taxon>Chaetomiaceae</taxon>
        <taxon>Canariomyces</taxon>
    </lineage>
</organism>
<accession>A0AAN6YTG1</accession>
<evidence type="ECO:0000313" key="3">
    <source>
        <dbReference type="Proteomes" id="UP001302812"/>
    </source>
</evidence>
<name>A0AAN6YTG1_9PEZI</name>
<dbReference type="GeneID" id="89941762"/>
<dbReference type="EMBL" id="MU853339">
    <property type="protein sequence ID" value="KAK4113570.1"/>
    <property type="molecule type" value="Genomic_DNA"/>
</dbReference>
<dbReference type="AlphaFoldDB" id="A0AAN6YTG1"/>
<dbReference type="Proteomes" id="UP001302812">
    <property type="component" value="Unassembled WGS sequence"/>
</dbReference>
<feature type="region of interest" description="Disordered" evidence="1">
    <location>
        <begin position="1"/>
        <end position="45"/>
    </location>
</feature>
<dbReference type="RefSeq" id="XP_064671140.1">
    <property type="nucleotide sequence ID" value="XM_064817637.1"/>
</dbReference>
<gene>
    <name evidence="2" type="ORF">N656DRAFT_797436</name>
</gene>